<accession>A0ABV8NV86</accession>
<organism evidence="5 6">
    <name type="scientific">Candidimonas humi</name>
    <dbReference type="NCBI Taxonomy" id="683355"/>
    <lineage>
        <taxon>Bacteria</taxon>
        <taxon>Pseudomonadati</taxon>
        <taxon>Pseudomonadota</taxon>
        <taxon>Betaproteobacteria</taxon>
        <taxon>Burkholderiales</taxon>
        <taxon>Alcaligenaceae</taxon>
        <taxon>Candidimonas</taxon>
    </lineage>
</organism>
<sequence length="392" mass="43259">MSLIDRIDITTFKLECSNFAKDYHYPISGSLVYQPGVTSERKGLLVQVHTEDGLAGEFADFTLTGAPEQAVEAARSAVGQHWHERELIYRKARRASRPAHSYGLSFIDVALWDLAGKAHKAPLYQLLGGHRTEIPAYFSCHNGDRKGNLSSKEDVVAFARPLLELGFGGFKMHSWHEGNKWEEAENVAYMRKELGDRVELMLDPACVFDSLADAVFVGKACEAAGFKWYEDPLRPLGIGIYAHRKLCEALDIPVLQTEHVAGPEAKADFLLNGGTDLLRVDVHYDLGVTGALKTIRFAESLGVNVEAHGPSPVHRHLIAAMQNTAWYEVANISPAMDDPSPLIYTCGYSDNYRSIGKNGTLKVPQLPGVGVEYDHDLIQKNKIATVSVRNEG</sequence>
<dbReference type="PANTHER" id="PTHR13794:SF58">
    <property type="entry name" value="MITOCHONDRIAL ENOLASE SUPERFAMILY MEMBER 1"/>
    <property type="match status" value="1"/>
</dbReference>
<dbReference type="Pfam" id="PF02746">
    <property type="entry name" value="MR_MLE_N"/>
    <property type="match status" value="1"/>
</dbReference>
<evidence type="ECO:0000256" key="3">
    <source>
        <dbReference type="ARBA" id="ARBA00022842"/>
    </source>
</evidence>
<dbReference type="InterPro" id="IPR046945">
    <property type="entry name" value="RHMD-like"/>
</dbReference>
<evidence type="ECO:0000256" key="2">
    <source>
        <dbReference type="ARBA" id="ARBA00022723"/>
    </source>
</evidence>
<evidence type="ECO:0000313" key="5">
    <source>
        <dbReference type="EMBL" id="MFC4199813.1"/>
    </source>
</evidence>
<gene>
    <name evidence="5" type="ORF">ACFOY1_02500</name>
</gene>
<evidence type="ECO:0000256" key="1">
    <source>
        <dbReference type="ARBA" id="ARBA00001946"/>
    </source>
</evidence>
<keyword evidence="3" id="KW-0460">Magnesium</keyword>
<dbReference type="InterPro" id="IPR013342">
    <property type="entry name" value="Mandelate_racemase_C"/>
</dbReference>
<comment type="caution">
    <text evidence="5">The sequence shown here is derived from an EMBL/GenBank/DDBJ whole genome shotgun (WGS) entry which is preliminary data.</text>
</comment>
<evidence type="ECO:0000313" key="6">
    <source>
        <dbReference type="Proteomes" id="UP001595848"/>
    </source>
</evidence>
<dbReference type="InterPro" id="IPR029065">
    <property type="entry name" value="Enolase_C-like"/>
</dbReference>
<dbReference type="EMBL" id="JBHSBV010000001">
    <property type="protein sequence ID" value="MFC4199813.1"/>
    <property type="molecule type" value="Genomic_DNA"/>
</dbReference>
<keyword evidence="6" id="KW-1185">Reference proteome</keyword>
<proteinExistence type="predicted"/>
<comment type="cofactor">
    <cofactor evidence="1">
        <name>Mg(2+)</name>
        <dbReference type="ChEBI" id="CHEBI:18420"/>
    </cofactor>
</comment>
<dbReference type="Proteomes" id="UP001595848">
    <property type="component" value="Unassembled WGS sequence"/>
</dbReference>
<reference evidence="6" key="1">
    <citation type="journal article" date="2019" name="Int. J. Syst. Evol. Microbiol.">
        <title>The Global Catalogue of Microorganisms (GCM) 10K type strain sequencing project: providing services to taxonomists for standard genome sequencing and annotation.</title>
        <authorList>
            <consortium name="The Broad Institute Genomics Platform"/>
            <consortium name="The Broad Institute Genome Sequencing Center for Infectious Disease"/>
            <person name="Wu L."/>
            <person name="Ma J."/>
        </authorList>
    </citation>
    <scope>NUCLEOTIDE SEQUENCE [LARGE SCALE GENOMIC DNA]</scope>
    <source>
        <strain evidence="6">LMG 24813</strain>
    </source>
</reference>
<dbReference type="SMART" id="SM00922">
    <property type="entry name" value="MR_MLE"/>
    <property type="match status" value="1"/>
</dbReference>
<dbReference type="SFLD" id="SFLDS00001">
    <property type="entry name" value="Enolase"/>
    <property type="match status" value="1"/>
</dbReference>
<protein>
    <submittedName>
        <fullName evidence="5">Enolase C-terminal domain-like protein</fullName>
    </submittedName>
</protein>
<feature type="domain" description="Mandelate racemase/muconate lactonizing enzyme C-terminal" evidence="4">
    <location>
        <begin position="152"/>
        <end position="253"/>
    </location>
</feature>
<dbReference type="RefSeq" id="WP_217962511.1">
    <property type="nucleotide sequence ID" value="NZ_JAHTBN010000001.1"/>
</dbReference>
<dbReference type="InterPro" id="IPR013341">
    <property type="entry name" value="Mandelate_racemase_N_dom"/>
</dbReference>
<dbReference type="Pfam" id="PF13378">
    <property type="entry name" value="MR_MLE_C"/>
    <property type="match status" value="1"/>
</dbReference>
<keyword evidence="2" id="KW-0479">Metal-binding</keyword>
<name>A0ABV8NV86_9BURK</name>
<evidence type="ECO:0000259" key="4">
    <source>
        <dbReference type="SMART" id="SM00922"/>
    </source>
</evidence>
<dbReference type="PANTHER" id="PTHR13794">
    <property type="entry name" value="ENOLASE SUPERFAMILY, MANDELATE RACEMASE"/>
    <property type="match status" value="1"/>
</dbReference>